<gene>
    <name evidence="2" type="ORF">JCM17846_04080</name>
</gene>
<protein>
    <recommendedName>
        <fullName evidence="4">TraB/GumN family protein</fullName>
    </recommendedName>
</protein>
<evidence type="ECO:0008006" key="4">
    <source>
        <dbReference type="Google" id="ProtNLM"/>
    </source>
</evidence>
<organism evidence="2 3">
    <name type="scientific">Iodidimonas nitroreducens</name>
    <dbReference type="NCBI Taxonomy" id="1236968"/>
    <lineage>
        <taxon>Bacteria</taxon>
        <taxon>Pseudomonadati</taxon>
        <taxon>Pseudomonadota</taxon>
        <taxon>Alphaproteobacteria</taxon>
        <taxon>Iodidimonadales</taxon>
        <taxon>Iodidimonadaceae</taxon>
        <taxon>Iodidimonas</taxon>
    </lineage>
</organism>
<dbReference type="Pfam" id="PF01963">
    <property type="entry name" value="TraB_PrgY_gumN"/>
    <property type="match status" value="1"/>
</dbReference>
<dbReference type="PANTHER" id="PTHR40590:SF1">
    <property type="entry name" value="CYTOPLASMIC PROTEIN"/>
    <property type="match status" value="1"/>
</dbReference>
<evidence type="ECO:0000313" key="2">
    <source>
        <dbReference type="EMBL" id="GER02726.1"/>
    </source>
</evidence>
<dbReference type="InterPro" id="IPR002816">
    <property type="entry name" value="TraB/PrgY/GumN_fam"/>
</dbReference>
<dbReference type="Proteomes" id="UP000324996">
    <property type="component" value="Unassembled WGS sequence"/>
</dbReference>
<evidence type="ECO:0000256" key="1">
    <source>
        <dbReference type="SAM" id="SignalP"/>
    </source>
</evidence>
<comment type="caution">
    <text evidence="2">The sequence shown here is derived from an EMBL/GenBank/DDBJ whole genome shotgun (WGS) entry which is preliminary data.</text>
</comment>
<keyword evidence="3" id="KW-1185">Reference proteome</keyword>
<dbReference type="InterPro" id="IPR047111">
    <property type="entry name" value="YbaP-like"/>
</dbReference>
<evidence type="ECO:0000313" key="3">
    <source>
        <dbReference type="Proteomes" id="UP000324996"/>
    </source>
</evidence>
<dbReference type="RefSeq" id="WP_313978433.1">
    <property type="nucleotide sequence ID" value="NZ_BKCN01000001.1"/>
</dbReference>
<dbReference type="CDD" id="cd14789">
    <property type="entry name" value="Tiki"/>
    <property type="match status" value="1"/>
</dbReference>
<dbReference type="EMBL" id="BKCN01000001">
    <property type="protein sequence ID" value="GER02726.1"/>
    <property type="molecule type" value="Genomic_DNA"/>
</dbReference>
<feature type="chain" id="PRO_5022956511" description="TraB/GumN family protein" evidence="1">
    <location>
        <begin position="46"/>
        <end position="235"/>
    </location>
</feature>
<dbReference type="AlphaFoldDB" id="A0A5A7N6S8"/>
<reference evidence="2 3" key="1">
    <citation type="submission" date="2019-09" db="EMBL/GenBank/DDBJ databases">
        <title>NBRP : Genome information of microbial organism related human and environment.</title>
        <authorList>
            <person name="Hattori M."/>
            <person name="Oshima K."/>
            <person name="Inaba H."/>
            <person name="Suda W."/>
            <person name="Sakamoto M."/>
            <person name="Iino T."/>
            <person name="Kitahara M."/>
            <person name="Oshida Y."/>
            <person name="Iida T."/>
            <person name="Kudo T."/>
            <person name="Itoh T."/>
            <person name="Ohkuma M."/>
        </authorList>
    </citation>
    <scope>NUCLEOTIDE SEQUENCE [LARGE SCALE GENOMIC DNA]</scope>
    <source>
        <strain evidence="2 3">Q-1</strain>
    </source>
</reference>
<dbReference type="PANTHER" id="PTHR40590">
    <property type="entry name" value="CYTOPLASMIC PROTEIN-RELATED"/>
    <property type="match status" value="1"/>
</dbReference>
<sequence>MQIIRSLSALADGFSPQNSLKRLARIATGVLAFVALSMATAQAQAQDQVPHAPAIWTMADDDSTVYFLGTIHLLKADTPWQSETITDIINEATSLTLELTPQDMASPKMQSLVQSLGFYGPDDQLSNHLPEESYTRLAAAFQKRGIPTQAMDRLKPWMAGLQITVVSAMQAGFMPQFGVDHLLGQIATQREIEIVGLEQPEDQLRLFADLSDEAQAAFIREGLDQIDDLEAISSV</sequence>
<name>A0A5A7N6S8_9PROT</name>
<proteinExistence type="predicted"/>
<accession>A0A5A7N6S8</accession>
<feature type="signal peptide" evidence="1">
    <location>
        <begin position="1"/>
        <end position="45"/>
    </location>
</feature>
<keyword evidence="1" id="KW-0732">Signal</keyword>